<evidence type="ECO:0000259" key="10">
    <source>
        <dbReference type="Pfam" id="PF19327"/>
    </source>
</evidence>
<comment type="caution">
    <text evidence="11">The sequence shown here is derived from an EMBL/GenBank/DDBJ whole genome shotgun (WGS) entry which is preliminary data.</text>
</comment>
<dbReference type="InterPro" id="IPR019200">
    <property type="entry name" value="ATP_adenylylTrfase_C"/>
</dbReference>
<feature type="domain" description="DSBA-like thioredoxin" evidence="8">
    <location>
        <begin position="4"/>
        <end position="189"/>
    </location>
</feature>
<keyword evidence="12" id="KW-1185">Reference proteome</keyword>
<dbReference type="Proteomes" id="UP000076837">
    <property type="component" value="Unassembled WGS sequence"/>
</dbReference>
<dbReference type="InterPro" id="IPR001853">
    <property type="entry name" value="DSBA-like_thioredoxin_dom"/>
</dbReference>
<reference evidence="11 12" key="1">
    <citation type="journal article" date="2016" name="Sci. Rep.">
        <title>Draft genome sequencing and secretome analysis of fungal phytopathogen Ascochyta rabiei provides insight into the necrotrophic effector repertoire.</title>
        <authorList>
            <person name="Verma S."/>
            <person name="Gazara R.K."/>
            <person name="Nizam S."/>
            <person name="Parween S."/>
            <person name="Chattopadhyay D."/>
            <person name="Verma P.K."/>
        </authorList>
    </citation>
    <scope>NUCLEOTIDE SEQUENCE [LARGE SCALE GENOMIC DNA]</scope>
    <source>
        <strain evidence="11 12">ArDII</strain>
    </source>
</reference>
<evidence type="ECO:0000313" key="11">
    <source>
        <dbReference type="EMBL" id="KZM19667.1"/>
    </source>
</evidence>
<dbReference type="Gene3D" id="3.40.30.10">
    <property type="entry name" value="Glutaredoxin"/>
    <property type="match status" value="1"/>
</dbReference>
<comment type="similarity">
    <text evidence="1">Belongs to the GST superfamily. Kappa family.</text>
</comment>
<dbReference type="GO" id="GO:0004364">
    <property type="term" value="F:glutathione transferase activity"/>
    <property type="evidence" value="ECO:0007669"/>
    <property type="project" value="UniProtKB-EC"/>
</dbReference>
<dbReference type="STRING" id="5454.A0A162XSM5"/>
<dbReference type="GO" id="GO:0003877">
    <property type="term" value="F:ATP:ADP adenylyltransferase activity"/>
    <property type="evidence" value="ECO:0007669"/>
    <property type="project" value="InterPro"/>
</dbReference>
<protein>
    <recommendedName>
        <fullName evidence="5">Glutathione S-transferase kappa 1</fullName>
        <ecNumber evidence="2">2.5.1.18</ecNumber>
    </recommendedName>
    <alternativeName>
        <fullName evidence="6">GST class-kappa</fullName>
    </alternativeName>
</protein>
<gene>
    <name evidence="11" type="ORF">ST47_g8950</name>
</gene>
<evidence type="ECO:0000256" key="2">
    <source>
        <dbReference type="ARBA" id="ARBA00012452"/>
    </source>
</evidence>
<feature type="domain" description="Ap4A phosphorylase 1/2 N-terminal" evidence="10">
    <location>
        <begin position="788"/>
        <end position="925"/>
    </location>
</feature>
<dbReference type="GO" id="GO:0005524">
    <property type="term" value="F:ATP binding"/>
    <property type="evidence" value="ECO:0007669"/>
    <property type="project" value="InterPro"/>
</dbReference>
<evidence type="ECO:0000256" key="3">
    <source>
        <dbReference type="ARBA" id="ARBA00022679"/>
    </source>
</evidence>
<keyword evidence="3 11" id="KW-0808">Transferase</keyword>
<dbReference type="GO" id="GO:0005737">
    <property type="term" value="C:cytoplasm"/>
    <property type="evidence" value="ECO:0007669"/>
    <property type="project" value="UniProtKB-ARBA"/>
</dbReference>
<sequence length="1100" mass="121656">MSGQITCYLDCVSPYSYFALLYLEKNRRILATHNVEIDIVPVFLGGINVGSASTLLTWTGNKPPWTLPAKAAYSGHDSSRAKRYFGAEDVKTPDFFPILSLLPQRALCFVKEQHPHAFISAFLDIFEAMWKNGKDVSVPDTLAETLESRFSSEEVKTILASANSAPFKQRLNDNTKTALDRGAFGCPWFWCAFAAHAAMAPVQEYWDPSALYPSPPQPRARFAYSSSTSAPLCNYKNLTQEAPMAQPLLVSSEAQSNSRALTVEQQRSFRPEEQIQPAQWSMSQECIPLSMSGNSMRAQHQLWGQLPAFSNSMMWSELHTDPLIMSQTDHPMFANGDLSYSQIARQNALGRTGVDLDSSLYWPSSGMNNLHRTNTAPSSNEDLLLSPVSPFSDAKHTYSPGPESDQITSVRGSVSYPTGMKVSSSPDFVPATPQLGSMLPYQPGSAAIQNDLGFAMAPAGAFQLGSAAKPAHSATPCGSDCSCEHLQSTSPNKTPWHPPGYGVETSAMIQDIPSQVLPTPWNDLGPKSSMTFIDRSMRQRQPQWSNKSSGVPAQGHFETRFMAPSTAGEKARRASDDEVLLQMKQDGYTYRDIRRALHRKVAESTLRGRYRSLTKPRKMRVRAPKWTEVDITLLKRYVQEEFDKLDVTHPSLETKQKPDKIPWMKIVETIATTGGTYKFGAATAKKKWVELARFAPAPMSDLIKIYRNVLAMMLHGGDEMEWKTDVQTAAEPLPSLVEAKFKAAKASSSLLFSPTELEIIRTSTGIPASTCVTSKVHSIFHAALTIPQFQLRFCPSLAKKPLPKLEAPSSTPKKHIDPFDNPTPELHIVDIPTTQPSHLLVLNKYPIIAQHFILATKTNKPQTHVLEQDDLEATYACLKAWQEGATDGSRSKPRRLFAFFNSGDHSGASQPHRHLQFLPVEHMRDSEAANGWDLLIDLILSDAEGAAKEGSTPGLLQNTSIPFAHFAYKFDAEPNGQQLLDIYKELYGLARDTVERFLSKHPAEFALHSTEGGDSPISYNLAMTTEGMVLLPRRSEGTMLKRPDGSEIGFAALNGTTLGGTMMVKHQDEWDVLRSQKGKLDAILDAIGIPRDTEAYKSRV</sequence>
<evidence type="ECO:0000256" key="1">
    <source>
        <dbReference type="ARBA" id="ARBA00006494"/>
    </source>
</evidence>
<dbReference type="Gene3D" id="3.30.428.70">
    <property type="match status" value="1"/>
</dbReference>
<dbReference type="PANTHER" id="PTHR38420:SF3">
    <property type="entry name" value="5',5'''-P-1,P-4-TETRAPHOSPHATE PHOSPHORYLASE 2"/>
    <property type="match status" value="1"/>
</dbReference>
<proteinExistence type="inferred from homology"/>
<feature type="compositionally biased region" description="Polar residues" evidence="7">
    <location>
        <begin position="256"/>
        <end position="266"/>
    </location>
</feature>
<evidence type="ECO:0000256" key="5">
    <source>
        <dbReference type="ARBA" id="ARBA00073833"/>
    </source>
</evidence>
<evidence type="ECO:0000256" key="6">
    <source>
        <dbReference type="ARBA" id="ARBA00083519"/>
    </source>
</evidence>
<dbReference type="InterPro" id="IPR045759">
    <property type="entry name" value="Ap4A_phos1/2_N"/>
</dbReference>
<organism evidence="11 12">
    <name type="scientific">Didymella rabiei</name>
    <name type="common">Chickpea ascochyta blight fungus</name>
    <name type="synonym">Mycosphaerella rabiei</name>
    <dbReference type="NCBI Taxonomy" id="5454"/>
    <lineage>
        <taxon>Eukaryota</taxon>
        <taxon>Fungi</taxon>
        <taxon>Dikarya</taxon>
        <taxon>Ascomycota</taxon>
        <taxon>Pezizomycotina</taxon>
        <taxon>Dothideomycetes</taxon>
        <taxon>Pleosporomycetidae</taxon>
        <taxon>Pleosporales</taxon>
        <taxon>Pleosporineae</taxon>
        <taxon>Didymellaceae</taxon>
        <taxon>Ascochyta</taxon>
    </lineage>
</organism>
<dbReference type="EMBL" id="JYNV01000290">
    <property type="protein sequence ID" value="KZM19667.1"/>
    <property type="molecule type" value="Genomic_DNA"/>
</dbReference>
<evidence type="ECO:0000313" key="12">
    <source>
        <dbReference type="Proteomes" id="UP000076837"/>
    </source>
</evidence>
<evidence type="ECO:0000259" key="9">
    <source>
        <dbReference type="Pfam" id="PF09830"/>
    </source>
</evidence>
<dbReference type="FunFam" id="3.40.30.10:FF:000096">
    <property type="entry name" value="Glutathione S-transferase kappa"/>
    <property type="match status" value="1"/>
</dbReference>
<dbReference type="PANTHER" id="PTHR38420">
    <property type="entry name" value="AP-4-A PHOSPHORYLASE II"/>
    <property type="match status" value="1"/>
</dbReference>
<feature type="region of interest" description="Disordered" evidence="7">
    <location>
        <begin position="256"/>
        <end position="275"/>
    </location>
</feature>
<dbReference type="GO" id="GO:0016491">
    <property type="term" value="F:oxidoreductase activity"/>
    <property type="evidence" value="ECO:0007669"/>
    <property type="project" value="InterPro"/>
</dbReference>
<dbReference type="SUPFAM" id="SSF52833">
    <property type="entry name" value="Thioredoxin-like"/>
    <property type="match status" value="1"/>
</dbReference>
<dbReference type="InterPro" id="IPR036265">
    <property type="entry name" value="HIT-like_sf"/>
</dbReference>
<dbReference type="InterPro" id="IPR009163">
    <property type="entry name" value="Ap4A_phos1/2"/>
</dbReference>
<evidence type="ECO:0000259" key="8">
    <source>
        <dbReference type="Pfam" id="PF01323"/>
    </source>
</evidence>
<dbReference type="GO" id="GO:0009117">
    <property type="term" value="P:nucleotide metabolic process"/>
    <property type="evidence" value="ECO:0007669"/>
    <property type="project" value="InterPro"/>
</dbReference>
<dbReference type="Pfam" id="PF19327">
    <property type="entry name" value="Ap4A_phos_N"/>
    <property type="match status" value="1"/>
</dbReference>
<comment type="catalytic activity">
    <reaction evidence="4">
        <text>RX + glutathione = an S-substituted glutathione + a halide anion + H(+)</text>
        <dbReference type="Rhea" id="RHEA:16437"/>
        <dbReference type="ChEBI" id="CHEBI:15378"/>
        <dbReference type="ChEBI" id="CHEBI:16042"/>
        <dbReference type="ChEBI" id="CHEBI:17792"/>
        <dbReference type="ChEBI" id="CHEBI:57925"/>
        <dbReference type="ChEBI" id="CHEBI:90779"/>
        <dbReference type="EC" id="2.5.1.18"/>
    </reaction>
</comment>
<dbReference type="EC" id="2.5.1.18" evidence="2"/>
<feature type="domain" description="ATP adenylyltransferase C-terminal" evidence="9">
    <location>
        <begin position="960"/>
        <end position="1090"/>
    </location>
</feature>
<dbReference type="Pfam" id="PF09830">
    <property type="entry name" value="ATP_transf"/>
    <property type="match status" value="1"/>
</dbReference>
<keyword evidence="11" id="KW-0548">Nucleotidyltransferase</keyword>
<accession>A0A162XSM5</accession>
<dbReference type="InterPro" id="IPR043171">
    <property type="entry name" value="Ap4A_phos1/2-like"/>
</dbReference>
<dbReference type="AlphaFoldDB" id="A0A162XSM5"/>
<dbReference type="InterPro" id="IPR036249">
    <property type="entry name" value="Thioredoxin-like_sf"/>
</dbReference>
<dbReference type="Pfam" id="PF01323">
    <property type="entry name" value="DSBA"/>
    <property type="match status" value="1"/>
</dbReference>
<dbReference type="SUPFAM" id="SSF54197">
    <property type="entry name" value="HIT-like"/>
    <property type="match status" value="1"/>
</dbReference>
<name>A0A162XSM5_DIDRA</name>
<evidence type="ECO:0000256" key="7">
    <source>
        <dbReference type="SAM" id="MobiDB-lite"/>
    </source>
</evidence>
<evidence type="ECO:0000256" key="4">
    <source>
        <dbReference type="ARBA" id="ARBA00047960"/>
    </source>
</evidence>